<feature type="domain" description="N-acetyltransferase" evidence="1">
    <location>
        <begin position="28"/>
        <end position="183"/>
    </location>
</feature>
<dbReference type="Pfam" id="PF13302">
    <property type="entry name" value="Acetyltransf_3"/>
    <property type="match status" value="1"/>
</dbReference>
<organism evidence="2 3">
    <name type="scientific">Pseudomarimonas arenosa</name>
    <dbReference type="NCBI Taxonomy" id="2774145"/>
    <lineage>
        <taxon>Bacteria</taxon>
        <taxon>Pseudomonadati</taxon>
        <taxon>Pseudomonadota</taxon>
        <taxon>Gammaproteobacteria</taxon>
        <taxon>Lysobacterales</taxon>
        <taxon>Lysobacteraceae</taxon>
        <taxon>Pseudomarimonas</taxon>
    </lineage>
</organism>
<dbReference type="Gene3D" id="3.40.630.30">
    <property type="match status" value="1"/>
</dbReference>
<dbReference type="EMBL" id="JACYTR010000001">
    <property type="protein sequence ID" value="MBD8524210.1"/>
    <property type="molecule type" value="Genomic_DNA"/>
</dbReference>
<dbReference type="SUPFAM" id="SSF55729">
    <property type="entry name" value="Acyl-CoA N-acyltransferases (Nat)"/>
    <property type="match status" value="1"/>
</dbReference>
<evidence type="ECO:0000313" key="3">
    <source>
        <dbReference type="Proteomes" id="UP000613768"/>
    </source>
</evidence>
<proteinExistence type="predicted"/>
<dbReference type="RefSeq" id="WP_192027556.1">
    <property type="nucleotide sequence ID" value="NZ_JACYTR010000001.1"/>
</dbReference>
<dbReference type="GO" id="GO:0005737">
    <property type="term" value="C:cytoplasm"/>
    <property type="evidence" value="ECO:0007669"/>
    <property type="project" value="TreeGrafter"/>
</dbReference>
<keyword evidence="3" id="KW-1185">Reference proteome</keyword>
<dbReference type="AlphaFoldDB" id="A0AAW3ZFC3"/>
<dbReference type="PANTHER" id="PTHR43792:SF9">
    <property type="entry name" value="RIBOSOMAL-PROTEIN-ALANINE ACETYLTRANSFERASE"/>
    <property type="match status" value="1"/>
</dbReference>
<reference evidence="2 3" key="1">
    <citation type="submission" date="2020-09" db="EMBL/GenBank/DDBJ databases">
        <title>Pseudoxanthomonas sp. CAU 1598 isolated from sand of Yaerae Beach.</title>
        <authorList>
            <person name="Kim W."/>
        </authorList>
    </citation>
    <scope>NUCLEOTIDE SEQUENCE [LARGE SCALE GENOMIC DNA]</scope>
    <source>
        <strain evidence="2 3">CAU 1598</strain>
    </source>
</reference>
<evidence type="ECO:0000259" key="1">
    <source>
        <dbReference type="PROSITE" id="PS51186"/>
    </source>
</evidence>
<comment type="caution">
    <text evidence="2">The sequence shown here is derived from an EMBL/GenBank/DDBJ whole genome shotgun (WGS) entry which is preliminary data.</text>
</comment>
<dbReference type="InterPro" id="IPR051531">
    <property type="entry name" value="N-acetyltransferase"/>
</dbReference>
<protein>
    <submittedName>
        <fullName evidence="2">GNAT family N-acetyltransferase</fullName>
    </submittedName>
</protein>
<dbReference type="GO" id="GO:0008999">
    <property type="term" value="F:protein-N-terminal-alanine acetyltransferase activity"/>
    <property type="evidence" value="ECO:0007669"/>
    <property type="project" value="TreeGrafter"/>
</dbReference>
<dbReference type="InterPro" id="IPR016181">
    <property type="entry name" value="Acyl_CoA_acyltransferase"/>
</dbReference>
<gene>
    <name evidence="2" type="ORF">IFO71_00495</name>
</gene>
<evidence type="ECO:0000313" key="2">
    <source>
        <dbReference type="EMBL" id="MBD8524210.1"/>
    </source>
</evidence>
<dbReference type="PANTHER" id="PTHR43792">
    <property type="entry name" value="GNAT FAMILY, PUTATIVE (AFU_ORTHOLOGUE AFUA_3G00765)-RELATED-RELATED"/>
    <property type="match status" value="1"/>
</dbReference>
<dbReference type="InterPro" id="IPR000182">
    <property type="entry name" value="GNAT_dom"/>
</dbReference>
<name>A0AAW3ZFC3_9GAMM</name>
<accession>A0AAW3ZFC3</accession>
<dbReference type="Proteomes" id="UP000613768">
    <property type="component" value="Unassembled WGS sequence"/>
</dbReference>
<sequence>MRLNDRVAAVAARLQGLAEFPRVESKRLQLRGPGEADISPLFDLFSDPEVMRYWSRPAMRQHAEASHYIADILGGFARREFINWIIADRQTDQMCGTCTLYALEVKHLHCAVGYAVLPRLQGRGYAQEAVAAACRFAEGVLGFHRVEADVHPDNLASKRVLLANGFVYEGRLRQRFVSAEEIQDSDVFGRVAQDSSG</sequence>
<dbReference type="PROSITE" id="PS51186">
    <property type="entry name" value="GNAT"/>
    <property type="match status" value="1"/>
</dbReference>